<dbReference type="PANTHER" id="PTHR30348">
    <property type="entry name" value="UNCHARACTERIZED PROTEIN YECE"/>
    <property type="match status" value="1"/>
</dbReference>
<sequence length="257" mass="29885">MPVAAGFPFFLMLDERDIGMWHIGCCGFPKSRSIYFRTFQVVEVQQTFYDPPQPKTLRRWREEAGRDFIFTMKAWQLITHPASSPTYRRLRRLLAPEERPMAGLFQATPVVERGWAATVEAAAALAAAVVVLQCPASFTPTPEHLRNLEAFLERIGTVPFRVAWEPRGDWPDPVIRRICERYGLIHAVDPFARPPVTGEIAYFRLHGRTGYAYRYTDADLEELWRRCQGFREVFVLFNNVSMWEDALRFRRWAEGLK</sequence>
<dbReference type="Pfam" id="PF01904">
    <property type="entry name" value="DUF72"/>
    <property type="match status" value="1"/>
</dbReference>
<proteinExistence type="predicted"/>
<dbReference type="InterPro" id="IPR002763">
    <property type="entry name" value="DUF72"/>
</dbReference>
<evidence type="ECO:0000313" key="1">
    <source>
        <dbReference type="EMBL" id="GBD09561.1"/>
    </source>
</evidence>
<reference evidence="2" key="1">
    <citation type="submission" date="2017-09" db="EMBL/GenBank/DDBJ databases">
        <title>Metaegenomics of thermophilic ammonia-oxidizing enrichment culture.</title>
        <authorList>
            <person name="Kato S."/>
            <person name="Suzuki K."/>
        </authorList>
    </citation>
    <scope>NUCLEOTIDE SEQUENCE [LARGE SCALE GENOMIC DNA]</scope>
</reference>
<dbReference type="InterPro" id="IPR036520">
    <property type="entry name" value="UPF0759_sf"/>
</dbReference>
<name>A0A2H5Y830_9CHLR</name>
<dbReference type="SUPFAM" id="SSF117396">
    <property type="entry name" value="TM1631-like"/>
    <property type="match status" value="1"/>
</dbReference>
<dbReference type="EMBL" id="BEHY01000050">
    <property type="protein sequence ID" value="GBD09561.1"/>
    <property type="molecule type" value="Genomic_DNA"/>
</dbReference>
<dbReference type="Proteomes" id="UP000236642">
    <property type="component" value="Unassembled WGS sequence"/>
</dbReference>
<organism evidence="1 2">
    <name type="scientific">Candidatus Thermoflexus japonica</name>
    <dbReference type="NCBI Taxonomy" id="2035417"/>
    <lineage>
        <taxon>Bacteria</taxon>
        <taxon>Bacillati</taxon>
        <taxon>Chloroflexota</taxon>
        <taxon>Thermoflexia</taxon>
        <taxon>Thermoflexales</taxon>
        <taxon>Thermoflexaceae</taxon>
        <taxon>Thermoflexus</taxon>
    </lineage>
</organism>
<dbReference type="Gene3D" id="3.20.20.410">
    <property type="entry name" value="Protein of unknown function UPF0759"/>
    <property type="match status" value="1"/>
</dbReference>
<protein>
    <recommendedName>
        <fullName evidence="3">DUF72 domain-containing protein</fullName>
    </recommendedName>
</protein>
<evidence type="ECO:0000313" key="2">
    <source>
        <dbReference type="Proteomes" id="UP000236642"/>
    </source>
</evidence>
<gene>
    <name evidence="1" type="ORF">HRbin22_01818</name>
</gene>
<dbReference type="AlphaFoldDB" id="A0A2H5Y830"/>
<evidence type="ECO:0008006" key="3">
    <source>
        <dbReference type="Google" id="ProtNLM"/>
    </source>
</evidence>
<dbReference type="PANTHER" id="PTHR30348:SF4">
    <property type="entry name" value="DUF72 DOMAIN-CONTAINING PROTEIN"/>
    <property type="match status" value="1"/>
</dbReference>
<accession>A0A2H5Y830</accession>
<comment type="caution">
    <text evidence="1">The sequence shown here is derived from an EMBL/GenBank/DDBJ whole genome shotgun (WGS) entry which is preliminary data.</text>
</comment>